<accession>A0A081NE33</accession>
<keyword evidence="11" id="KW-1185">Reference proteome</keyword>
<dbReference type="EC" id="6.1.1.23" evidence="8"/>
<dbReference type="InterPro" id="IPR004524">
    <property type="entry name" value="Asp-tRNA-ligase_1"/>
</dbReference>
<feature type="binding site" evidence="8">
    <location>
        <begin position="534"/>
        <end position="537"/>
    </location>
    <ligand>
        <name>ATP</name>
        <dbReference type="ChEBI" id="CHEBI:30616"/>
    </ligand>
</feature>
<dbReference type="Gene3D" id="2.40.50.140">
    <property type="entry name" value="Nucleic acid-binding proteins"/>
    <property type="match status" value="1"/>
</dbReference>
<dbReference type="OrthoDB" id="9802326at2"/>
<evidence type="ECO:0000256" key="2">
    <source>
        <dbReference type="ARBA" id="ARBA00022490"/>
    </source>
</evidence>
<dbReference type="EMBL" id="JOKH01000004">
    <property type="protein sequence ID" value="KEQ16706.1"/>
    <property type="molecule type" value="Genomic_DNA"/>
</dbReference>
<comment type="caution">
    <text evidence="10">The sequence shown here is derived from an EMBL/GenBank/DDBJ whole genome shotgun (WGS) entry which is preliminary data.</text>
</comment>
<dbReference type="GO" id="GO:0006422">
    <property type="term" value="P:aspartyl-tRNA aminoacylation"/>
    <property type="evidence" value="ECO:0007669"/>
    <property type="project" value="UniProtKB-UniRule"/>
</dbReference>
<dbReference type="SUPFAM" id="SSF50249">
    <property type="entry name" value="Nucleic acid-binding proteins"/>
    <property type="match status" value="1"/>
</dbReference>
<keyword evidence="4 8" id="KW-0547">Nucleotide-binding</keyword>
<keyword evidence="7 8" id="KW-0030">Aminoacyl-tRNA synthetase</keyword>
<keyword evidence="2 8" id="KW-0963">Cytoplasm</keyword>
<keyword evidence="6 8" id="KW-0648">Protein biosynthesis</keyword>
<dbReference type="InterPro" id="IPR045864">
    <property type="entry name" value="aa-tRNA-synth_II/BPL/LPL"/>
</dbReference>
<feature type="binding site" evidence="8">
    <location>
        <position position="489"/>
    </location>
    <ligand>
        <name>L-aspartate</name>
        <dbReference type="ChEBI" id="CHEBI:29991"/>
    </ligand>
</feature>
<dbReference type="Proteomes" id="UP000028073">
    <property type="component" value="Unassembled WGS sequence"/>
</dbReference>
<feature type="binding site" evidence="8">
    <location>
        <position position="173"/>
    </location>
    <ligand>
        <name>L-aspartate</name>
        <dbReference type="ChEBI" id="CHEBI:29991"/>
    </ligand>
</feature>
<feature type="domain" description="Aminoacyl-transfer RNA synthetases class-II family profile" evidence="9">
    <location>
        <begin position="142"/>
        <end position="555"/>
    </location>
</feature>
<gene>
    <name evidence="8" type="primary">aspS</name>
    <name evidence="10" type="ORF">GZ78_18575</name>
</gene>
<dbReference type="SUPFAM" id="SSF55681">
    <property type="entry name" value="Class II aaRS and biotin synthetases"/>
    <property type="match status" value="1"/>
</dbReference>
<dbReference type="Gene3D" id="3.30.930.10">
    <property type="entry name" value="Bira Bifunctional Protein, Domain 2"/>
    <property type="match status" value="1"/>
</dbReference>
<dbReference type="InterPro" id="IPR006195">
    <property type="entry name" value="aa-tRNA-synth_II"/>
</dbReference>
<evidence type="ECO:0000256" key="1">
    <source>
        <dbReference type="ARBA" id="ARBA00006303"/>
    </source>
</evidence>
<dbReference type="InterPro" id="IPR047090">
    <property type="entry name" value="AspRS_core"/>
</dbReference>
<dbReference type="InterPro" id="IPR004364">
    <property type="entry name" value="Aa-tRNA-synt_II"/>
</dbReference>
<feature type="site" description="Important for tRNA non-discrimination" evidence="8">
    <location>
        <position position="81"/>
    </location>
</feature>
<evidence type="ECO:0000313" key="11">
    <source>
        <dbReference type="Proteomes" id="UP000028073"/>
    </source>
</evidence>
<dbReference type="CDD" id="cd04317">
    <property type="entry name" value="EcAspRS_like_N"/>
    <property type="match status" value="1"/>
</dbReference>
<dbReference type="AlphaFoldDB" id="A0A081NE33"/>
<dbReference type="NCBIfam" id="TIGR00459">
    <property type="entry name" value="aspS_bact"/>
    <property type="match status" value="1"/>
</dbReference>
<feature type="site" description="Important for tRNA non-discrimination" evidence="8">
    <location>
        <position position="30"/>
    </location>
</feature>
<reference evidence="10 11" key="1">
    <citation type="submission" date="2014-06" db="EMBL/GenBank/DDBJ databases">
        <title>Whole Genome Sequences of Three Symbiotic Endozoicomonas Bacteria.</title>
        <authorList>
            <person name="Neave M.J."/>
            <person name="Apprill A."/>
            <person name="Voolstra C.R."/>
        </authorList>
    </citation>
    <scope>NUCLEOTIDE SEQUENCE [LARGE SCALE GENOMIC DNA]</scope>
    <source>
        <strain evidence="10 11">DSM 25634</strain>
    </source>
</reference>
<organism evidence="10 11">
    <name type="scientific">Endozoicomonas numazuensis</name>
    <dbReference type="NCBI Taxonomy" id="1137799"/>
    <lineage>
        <taxon>Bacteria</taxon>
        <taxon>Pseudomonadati</taxon>
        <taxon>Pseudomonadota</taxon>
        <taxon>Gammaproteobacteria</taxon>
        <taxon>Oceanospirillales</taxon>
        <taxon>Endozoicomonadaceae</taxon>
        <taxon>Endozoicomonas</taxon>
    </lineage>
</organism>
<comment type="similarity">
    <text evidence="1 8">Belongs to the class-II aminoacyl-tRNA synthetase family. Type 1 subfamily.</text>
</comment>
<dbReference type="HAMAP" id="MF_00044">
    <property type="entry name" value="Asp_tRNA_synth_type1"/>
    <property type="match status" value="1"/>
</dbReference>
<dbReference type="Pfam" id="PF01336">
    <property type="entry name" value="tRNA_anti-codon"/>
    <property type="match status" value="1"/>
</dbReference>
<dbReference type="eggNOG" id="COG0173">
    <property type="taxonomic scope" value="Bacteria"/>
</dbReference>
<evidence type="ECO:0000256" key="3">
    <source>
        <dbReference type="ARBA" id="ARBA00022598"/>
    </source>
</evidence>
<proteinExistence type="inferred from homology"/>
<dbReference type="SUPFAM" id="SSF55261">
    <property type="entry name" value="GAD domain-like"/>
    <property type="match status" value="1"/>
</dbReference>
<dbReference type="InterPro" id="IPR002312">
    <property type="entry name" value="Asp/Asn-tRNA-synth_IIb"/>
</dbReference>
<comment type="subcellular location">
    <subcellularLocation>
        <location evidence="8">Cytoplasm</location>
    </subcellularLocation>
</comment>
<evidence type="ECO:0000256" key="7">
    <source>
        <dbReference type="ARBA" id="ARBA00023146"/>
    </source>
</evidence>
<evidence type="ECO:0000256" key="5">
    <source>
        <dbReference type="ARBA" id="ARBA00022840"/>
    </source>
</evidence>
<dbReference type="PRINTS" id="PR01042">
    <property type="entry name" value="TRNASYNTHASP"/>
</dbReference>
<dbReference type="STRING" id="1137799.GZ78_18575"/>
<keyword evidence="3 8" id="KW-0436">Ligase</keyword>
<dbReference type="InterPro" id="IPR029351">
    <property type="entry name" value="GAD_dom"/>
</dbReference>
<evidence type="ECO:0000256" key="6">
    <source>
        <dbReference type="ARBA" id="ARBA00022917"/>
    </source>
</evidence>
<comment type="function">
    <text evidence="8">Aspartyl-tRNA synthetase with relaxed tRNA specificity since it is able to aspartylate not only its cognate tRNA(Asp) but also tRNA(Asn). Reaction proceeds in two steps: L-aspartate is first activated by ATP to form Asp-AMP and then transferred to the acceptor end of tRNA(Asp/Asn).</text>
</comment>
<dbReference type="PROSITE" id="PS50862">
    <property type="entry name" value="AA_TRNA_LIGASE_II"/>
    <property type="match status" value="1"/>
</dbReference>
<dbReference type="GO" id="GO:0004815">
    <property type="term" value="F:aspartate-tRNA ligase activity"/>
    <property type="evidence" value="ECO:0007669"/>
    <property type="project" value="UniProtKB-UniRule"/>
</dbReference>
<dbReference type="InterPro" id="IPR004115">
    <property type="entry name" value="GAD-like_sf"/>
</dbReference>
<comment type="subunit">
    <text evidence="8">Homodimer.</text>
</comment>
<dbReference type="RefSeq" id="WP_034838730.1">
    <property type="nucleotide sequence ID" value="NZ_JOKH01000004.1"/>
</dbReference>
<dbReference type="PANTHER" id="PTHR22594">
    <property type="entry name" value="ASPARTYL/LYSYL-TRNA SYNTHETASE"/>
    <property type="match status" value="1"/>
</dbReference>
<comment type="catalytic activity">
    <reaction evidence="8">
        <text>tRNA(Asx) + L-aspartate + ATP = L-aspartyl-tRNA(Asx) + AMP + diphosphate</text>
        <dbReference type="Rhea" id="RHEA:18349"/>
        <dbReference type="Rhea" id="RHEA-COMP:9710"/>
        <dbReference type="Rhea" id="RHEA-COMP:9711"/>
        <dbReference type="ChEBI" id="CHEBI:29991"/>
        <dbReference type="ChEBI" id="CHEBI:30616"/>
        <dbReference type="ChEBI" id="CHEBI:33019"/>
        <dbReference type="ChEBI" id="CHEBI:78442"/>
        <dbReference type="ChEBI" id="CHEBI:78516"/>
        <dbReference type="ChEBI" id="CHEBI:456215"/>
        <dbReference type="EC" id="6.1.1.23"/>
    </reaction>
</comment>
<dbReference type="InterPro" id="IPR047089">
    <property type="entry name" value="Asp-tRNA-ligase_1_N"/>
</dbReference>
<evidence type="ECO:0000259" key="9">
    <source>
        <dbReference type="PROSITE" id="PS50862"/>
    </source>
</evidence>
<dbReference type="PANTHER" id="PTHR22594:SF5">
    <property type="entry name" value="ASPARTATE--TRNA LIGASE, MITOCHONDRIAL"/>
    <property type="match status" value="1"/>
</dbReference>
<feature type="binding site" evidence="8">
    <location>
        <begin position="219"/>
        <end position="221"/>
    </location>
    <ligand>
        <name>ATP</name>
        <dbReference type="ChEBI" id="CHEBI:30616"/>
    </ligand>
</feature>
<feature type="binding site" evidence="8">
    <location>
        <position position="482"/>
    </location>
    <ligand>
        <name>ATP</name>
        <dbReference type="ChEBI" id="CHEBI:30616"/>
    </ligand>
</feature>
<name>A0A081NE33_9GAMM</name>
<feature type="region of interest" description="Aspartate" evidence="8">
    <location>
        <begin position="197"/>
        <end position="200"/>
    </location>
</feature>
<dbReference type="InterPro" id="IPR004365">
    <property type="entry name" value="NA-bd_OB_tRNA"/>
</dbReference>
<dbReference type="Pfam" id="PF00152">
    <property type="entry name" value="tRNA-synt_2"/>
    <property type="match status" value="1"/>
</dbReference>
<feature type="binding site" evidence="8">
    <location>
        <position position="449"/>
    </location>
    <ligand>
        <name>L-aspartate</name>
        <dbReference type="ChEBI" id="CHEBI:29991"/>
    </ligand>
</feature>
<protein>
    <recommendedName>
        <fullName evidence="8">Aspartate--tRNA(Asp/Asn) ligase</fullName>
        <ecNumber evidence="8">6.1.1.23</ecNumber>
    </recommendedName>
    <alternativeName>
        <fullName evidence="8">Aspartyl-tRNA synthetase</fullName>
        <shortName evidence="8">AspRS</shortName>
    </alternativeName>
    <alternativeName>
        <fullName evidence="8">Non-discriminating aspartyl-tRNA synthetase</fullName>
        <shortName evidence="8">ND-AspRS</shortName>
    </alternativeName>
</protein>
<sequence length="593" mass="66298">MRSHYCGELNLSHDGQEVTLCGWVHRRRDHGGVIFLDMRDREGIAQVVIDPDTEEAFALADKARSEYVLKITGFVRPRPEGTVNTNMGTGEIEMLGKQVEILNEAQTPPFQIEGYTDVGEEVRLKNRVIDLRRPEMQEKMILRSKLTSAVRSYMDEQGYLDVETPVLTRATPEGARDYLVPSRTHEGKFFALPQSPQLFKQMLMVAGFDRYYQVVKCFRDEDLRADRQPEFTQIDIETSFQDESQIMGMAEDLVKTTFKKVGGIELGEFPHMTFAEAMNRYGSDKPDLRIPLELVDVADLMAGVEFKVFKGPAEDPKGRVAALKVTGGAELSRKQIDDYTKFVSIYGAKGLAWIKVNEIENGANGLQSPIIKFLGDDVTMKIMERLDAKNGDIVFFGADKEKVVNEALGALRCKVGTDLNLFTTDWAPLWIIDFPMFEETDNGGLTALHHPFTAPTSTPEELEANPAEALSRAYDMVINGYEVGGGSVRIHNEAMQQTVFRILNIEEEEQQEKFGFLLDALKYGAPPHGGLAFGLDRLVMLLCGTDNIRDVIAFPKTQSAACLLTQAPGEVDGTQLRDLNIRIRRDPASATSH</sequence>
<dbReference type="NCBIfam" id="NF001750">
    <property type="entry name" value="PRK00476.1"/>
    <property type="match status" value="1"/>
</dbReference>
<dbReference type="Pfam" id="PF02938">
    <property type="entry name" value="GAD"/>
    <property type="match status" value="1"/>
</dbReference>
<dbReference type="GO" id="GO:0005737">
    <property type="term" value="C:cytoplasm"/>
    <property type="evidence" value="ECO:0007669"/>
    <property type="project" value="UniProtKB-SubCell"/>
</dbReference>
<evidence type="ECO:0000256" key="4">
    <source>
        <dbReference type="ARBA" id="ARBA00022741"/>
    </source>
</evidence>
<dbReference type="Gene3D" id="3.30.1360.30">
    <property type="entry name" value="GAD-like domain"/>
    <property type="match status" value="1"/>
</dbReference>
<dbReference type="CDD" id="cd00777">
    <property type="entry name" value="AspRS_core"/>
    <property type="match status" value="1"/>
</dbReference>
<dbReference type="GO" id="GO:0005524">
    <property type="term" value="F:ATP binding"/>
    <property type="evidence" value="ECO:0007669"/>
    <property type="project" value="UniProtKB-UniRule"/>
</dbReference>
<keyword evidence="5 8" id="KW-0067">ATP-binding</keyword>
<dbReference type="GO" id="GO:0003676">
    <property type="term" value="F:nucleic acid binding"/>
    <property type="evidence" value="ECO:0007669"/>
    <property type="project" value="InterPro"/>
</dbReference>
<feature type="binding site" evidence="8">
    <location>
        <position position="228"/>
    </location>
    <ligand>
        <name>ATP</name>
        <dbReference type="ChEBI" id="CHEBI:30616"/>
    </ligand>
</feature>
<evidence type="ECO:0000313" key="10">
    <source>
        <dbReference type="EMBL" id="KEQ16706.1"/>
    </source>
</evidence>
<feature type="binding site" evidence="8">
    <location>
        <position position="219"/>
    </location>
    <ligand>
        <name>L-aspartate</name>
        <dbReference type="ChEBI" id="CHEBI:29991"/>
    </ligand>
</feature>
<dbReference type="InterPro" id="IPR012340">
    <property type="entry name" value="NA-bd_OB-fold"/>
</dbReference>
<evidence type="ECO:0000256" key="8">
    <source>
        <dbReference type="HAMAP-Rule" id="MF_00044"/>
    </source>
</evidence>
<dbReference type="GO" id="GO:0050560">
    <property type="term" value="F:aspartate-tRNA(Asn) ligase activity"/>
    <property type="evidence" value="ECO:0007669"/>
    <property type="project" value="UniProtKB-EC"/>
</dbReference>